<organism evidence="5 6">
    <name type="scientific">Smittium simulii</name>
    <dbReference type="NCBI Taxonomy" id="133385"/>
    <lineage>
        <taxon>Eukaryota</taxon>
        <taxon>Fungi</taxon>
        <taxon>Fungi incertae sedis</taxon>
        <taxon>Zoopagomycota</taxon>
        <taxon>Kickxellomycotina</taxon>
        <taxon>Harpellomycetes</taxon>
        <taxon>Harpellales</taxon>
        <taxon>Legeriomycetaceae</taxon>
        <taxon>Smittium</taxon>
    </lineage>
</organism>
<dbReference type="Gene3D" id="1.10.20.140">
    <property type="match status" value="1"/>
</dbReference>
<dbReference type="PANTHER" id="PTHR11088">
    <property type="entry name" value="TRNA DIMETHYLALLYLTRANSFERASE"/>
    <property type="match status" value="1"/>
</dbReference>
<reference evidence="5 6" key="1">
    <citation type="journal article" date="2018" name="MBio">
        <title>Comparative Genomics Reveals the Core Gene Toolbox for the Fungus-Insect Symbiosis.</title>
        <authorList>
            <person name="Wang Y."/>
            <person name="Stata M."/>
            <person name="Wang W."/>
            <person name="Stajich J.E."/>
            <person name="White M.M."/>
            <person name="Moncalvo J.M."/>
        </authorList>
    </citation>
    <scope>NUCLEOTIDE SEQUENCE [LARGE SCALE GENOMIC DNA]</scope>
    <source>
        <strain evidence="5 6">SWE-8-4</strain>
    </source>
</reference>
<evidence type="ECO:0000256" key="2">
    <source>
        <dbReference type="ARBA" id="ARBA00022679"/>
    </source>
</evidence>
<dbReference type="InterPro" id="IPR039657">
    <property type="entry name" value="Dimethylallyltransferase"/>
</dbReference>
<accession>A0A2T9YJZ5</accession>
<dbReference type="SUPFAM" id="SSF52540">
    <property type="entry name" value="P-loop containing nucleoside triphosphate hydrolases"/>
    <property type="match status" value="1"/>
</dbReference>
<keyword evidence="4" id="KW-0067">ATP-binding</keyword>
<sequence>MNLAKNTVFAVIGTTSVGKSKLGIELAKAINGEIINSDSLQVYKGFNTITNKVTNSEREQVPHHLLDFLDPSVQYTVQDFETDSIKKIKEISEMNKVPILVGGTNYYTQSVIFNNSLVTKNSREESEKFGCIQDKKYYNSTENYNTRSTPIENGKINLENCSSNEIIERLRKIDPTMASVWHPNDRRRAIRSLEVFYETGKLHSEWIKESQSHEKNDNQSSDPDVLYQRIRNREGLFTEIDEFSKYIESRVDGNKSKPTYDFGISQAIGFREFEEYWKEVQTNGQSGKALELKENGIEEMKRNTNKYAKKQVSWIKNKFLPMVKEAKNSKSKILLYVLDATDLNDWDKNVKEKAIDIAQKFLLNEPLPEMNSTSELASLLWNNIKKRKRIDDLIKIKCEICSDNSKSRKEVYSTGEAEHKLHLKSKRHQKTLKYIKTMEELAKRGITFNKKTDH</sequence>
<evidence type="ECO:0000313" key="5">
    <source>
        <dbReference type="EMBL" id="PVU92648.1"/>
    </source>
</evidence>
<dbReference type="GO" id="GO:0006400">
    <property type="term" value="P:tRNA modification"/>
    <property type="evidence" value="ECO:0007669"/>
    <property type="project" value="TreeGrafter"/>
</dbReference>
<dbReference type="STRING" id="133385.A0A2T9YJZ5"/>
<dbReference type="AlphaFoldDB" id="A0A2T9YJZ5"/>
<dbReference type="Proteomes" id="UP000245383">
    <property type="component" value="Unassembled WGS sequence"/>
</dbReference>
<keyword evidence="3" id="KW-0547">Nucleotide-binding</keyword>
<name>A0A2T9YJZ5_9FUNG</name>
<comment type="caution">
    <text evidence="5">The sequence shown here is derived from an EMBL/GenBank/DDBJ whole genome shotgun (WGS) entry which is preliminary data.</text>
</comment>
<dbReference type="GO" id="GO:0005739">
    <property type="term" value="C:mitochondrion"/>
    <property type="evidence" value="ECO:0007669"/>
    <property type="project" value="TreeGrafter"/>
</dbReference>
<dbReference type="GO" id="GO:0052381">
    <property type="term" value="F:tRNA dimethylallyltransferase activity"/>
    <property type="evidence" value="ECO:0007669"/>
    <property type="project" value="InterPro"/>
</dbReference>
<dbReference type="PANTHER" id="PTHR11088:SF89">
    <property type="entry name" value="TRNA DIMETHYLALLYLTRANSFERASE"/>
    <property type="match status" value="1"/>
</dbReference>
<evidence type="ECO:0000313" key="6">
    <source>
        <dbReference type="Proteomes" id="UP000245383"/>
    </source>
</evidence>
<dbReference type="HAMAP" id="MF_00185">
    <property type="entry name" value="IPP_trans"/>
    <property type="match status" value="1"/>
</dbReference>
<comment type="similarity">
    <text evidence="1">Belongs to the IPP transferase family.</text>
</comment>
<evidence type="ECO:0000256" key="3">
    <source>
        <dbReference type="ARBA" id="ARBA00022741"/>
    </source>
</evidence>
<dbReference type="InterPro" id="IPR027417">
    <property type="entry name" value="P-loop_NTPase"/>
</dbReference>
<dbReference type="OrthoDB" id="775260at2759"/>
<evidence type="ECO:0000256" key="1">
    <source>
        <dbReference type="ARBA" id="ARBA00005842"/>
    </source>
</evidence>
<dbReference type="Gene3D" id="3.30.160.60">
    <property type="entry name" value="Classic Zinc Finger"/>
    <property type="match status" value="1"/>
</dbReference>
<dbReference type="Pfam" id="PF01715">
    <property type="entry name" value="IPPT"/>
    <property type="match status" value="1"/>
</dbReference>
<proteinExistence type="inferred from homology"/>
<evidence type="ECO:0000256" key="4">
    <source>
        <dbReference type="ARBA" id="ARBA00022840"/>
    </source>
</evidence>
<keyword evidence="2" id="KW-0808">Transferase</keyword>
<dbReference type="InterPro" id="IPR018022">
    <property type="entry name" value="IPT"/>
</dbReference>
<dbReference type="GO" id="GO:0005524">
    <property type="term" value="F:ATP binding"/>
    <property type="evidence" value="ECO:0007669"/>
    <property type="project" value="UniProtKB-KW"/>
</dbReference>
<keyword evidence="6" id="KW-1185">Reference proteome</keyword>
<protein>
    <submittedName>
        <fullName evidence="5">Uncharacterized protein</fullName>
    </submittedName>
</protein>
<dbReference type="Gene3D" id="3.40.50.300">
    <property type="entry name" value="P-loop containing nucleotide triphosphate hydrolases"/>
    <property type="match status" value="1"/>
</dbReference>
<gene>
    <name evidence="5" type="ORF">BB561_003703</name>
</gene>
<dbReference type="EMBL" id="MBFR01000154">
    <property type="protein sequence ID" value="PVU92648.1"/>
    <property type="molecule type" value="Genomic_DNA"/>
</dbReference>